<sequence length="99" mass="10983">MIVIAGTVRIAPGSLDRFRDEMTAMIEASRAENGCIRYAYAIDTLDAGIMHVAEAWRDMAALKAHFTAPHMADWQKVTTQIGVTERNLVLYKTDEGKAL</sequence>
<dbReference type="AlphaFoldDB" id="A0A5S3P765"/>
<evidence type="ECO:0000313" key="3">
    <source>
        <dbReference type="Proteomes" id="UP000309668"/>
    </source>
</evidence>
<dbReference type="OrthoDB" id="287932at2"/>
<dbReference type="RefSeq" id="WP_138617039.1">
    <property type="nucleotide sequence ID" value="NZ_VCAO01000002.1"/>
</dbReference>
<evidence type="ECO:0000259" key="1">
    <source>
        <dbReference type="PROSITE" id="PS51725"/>
    </source>
</evidence>
<keyword evidence="2" id="KW-0560">Oxidoreductase</keyword>
<dbReference type="SUPFAM" id="SSF54909">
    <property type="entry name" value="Dimeric alpha+beta barrel"/>
    <property type="match status" value="1"/>
</dbReference>
<comment type="caution">
    <text evidence="2">The sequence shown here is derived from an EMBL/GenBank/DDBJ whole genome shotgun (WGS) entry which is preliminary data.</text>
</comment>
<dbReference type="Proteomes" id="UP000309668">
    <property type="component" value="Unassembled WGS sequence"/>
</dbReference>
<dbReference type="GO" id="GO:0004497">
    <property type="term" value="F:monooxygenase activity"/>
    <property type="evidence" value="ECO:0007669"/>
    <property type="project" value="UniProtKB-KW"/>
</dbReference>
<dbReference type="Pfam" id="PF03992">
    <property type="entry name" value="ABM"/>
    <property type="match status" value="1"/>
</dbReference>
<keyword evidence="2" id="KW-0503">Monooxygenase</keyword>
<dbReference type="PANTHER" id="PTHR33336:SF15">
    <property type="entry name" value="ABM DOMAIN-CONTAINING PROTEIN"/>
    <property type="match status" value="1"/>
</dbReference>
<gene>
    <name evidence="2" type="ORF">FEV51_06300</name>
</gene>
<organism evidence="2 3">
    <name type="scientific">Qipengyuania marisflavi</name>
    <dbReference type="NCBI Taxonomy" id="2486356"/>
    <lineage>
        <taxon>Bacteria</taxon>
        <taxon>Pseudomonadati</taxon>
        <taxon>Pseudomonadota</taxon>
        <taxon>Alphaproteobacteria</taxon>
        <taxon>Sphingomonadales</taxon>
        <taxon>Erythrobacteraceae</taxon>
        <taxon>Qipengyuania</taxon>
    </lineage>
</organism>
<dbReference type="PROSITE" id="PS51725">
    <property type="entry name" value="ABM"/>
    <property type="match status" value="1"/>
</dbReference>
<keyword evidence="3" id="KW-1185">Reference proteome</keyword>
<proteinExistence type="predicted"/>
<evidence type="ECO:0000313" key="2">
    <source>
        <dbReference type="EMBL" id="TMM48985.1"/>
    </source>
</evidence>
<name>A0A5S3P765_9SPHN</name>
<reference evidence="2 3" key="1">
    <citation type="submission" date="2019-05" db="EMBL/GenBank/DDBJ databases">
        <title>Erythrobacter marisflavi sp. nov., isolated from isolated from water of an estuary environment.</title>
        <authorList>
            <person name="Yoon J.-H."/>
        </authorList>
    </citation>
    <scope>NUCLEOTIDE SEQUENCE [LARGE SCALE GENOMIC DNA]</scope>
    <source>
        <strain evidence="2 3">KEM-5</strain>
    </source>
</reference>
<accession>A0A5S3P765</accession>
<dbReference type="Gene3D" id="3.30.70.100">
    <property type="match status" value="1"/>
</dbReference>
<protein>
    <submittedName>
        <fullName evidence="2">Antibiotic biosynthesis monooxygenase</fullName>
    </submittedName>
</protein>
<dbReference type="InterPro" id="IPR011008">
    <property type="entry name" value="Dimeric_a/b-barrel"/>
</dbReference>
<dbReference type="EMBL" id="VCAO01000002">
    <property type="protein sequence ID" value="TMM48985.1"/>
    <property type="molecule type" value="Genomic_DNA"/>
</dbReference>
<dbReference type="InterPro" id="IPR007138">
    <property type="entry name" value="ABM_dom"/>
</dbReference>
<feature type="domain" description="ABM" evidence="1">
    <location>
        <begin position="2"/>
        <end position="91"/>
    </location>
</feature>
<dbReference type="InterPro" id="IPR050744">
    <property type="entry name" value="AI-2_Isomerase_LsrG"/>
</dbReference>
<dbReference type="PANTHER" id="PTHR33336">
    <property type="entry name" value="QUINOL MONOOXYGENASE YGIN-RELATED"/>
    <property type="match status" value="1"/>
</dbReference>